<keyword evidence="1" id="KW-0472">Membrane</keyword>
<feature type="transmembrane region" description="Helical" evidence="1">
    <location>
        <begin position="21"/>
        <end position="44"/>
    </location>
</feature>
<evidence type="ECO:0000313" key="2">
    <source>
        <dbReference type="EMBL" id="PIR69267.1"/>
    </source>
</evidence>
<name>A0A2H0TCK5_9BACT</name>
<protein>
    <submittedName>
        <fullName evidence="2">Uncharacterized protein</fullName>
    </submittedName>
</protein>
<dbReference type="Proteomes" id="UP000231503">
    <property type="component" value="Unassembled WGS sequence"/>
</dbReference>
<sequence length="191" mass="21274">MINLLPEKAKHHLAQERFVRFVVVSGIIIALIACIAILLLWIPWVTLALQEDELEEQLNIVRQSPLLMHVEEIEDSLSSLNGKLDAYERNSSDILLTSRIIEAVLSHVGSGVSLSFFSYTFPQGLGAVPQFRIEGVARDRSTLLALSDALDGDAMIENVRSPISNFLEESNIEFTLTFNVVESLLRSPDVE</sequence>
<evidence type="ECO:0000313" key="3">
    <source>
        <dbReference type="Proteomes" id="UP000231503"/>
    </source>
</evidence>
<evidence type="ECO:0000256" key="1">
    <source>
        <dbReference type="SAM" id="Phobius"/>
    </source>
</evidence>
<keyword evidence="1" id="KW-0812">Transmembrane</keyword>
<organism evidence="2 3">
    <name type="scientific">Candidatus Niyogibacteria bacterium CG10_big_fil_rev_8_21_14_0_10_46_36</name>
    <dbReference type="NCBI Taxonomy" id="1974726"/>
    <lineage>
        <taxon>Bacteria</taxon>
        <taxon>Candidatus Niyogiibacteriota</taxon>
    </lineage>
</organism>
<gene>
    <name evidence="2" type="ORF">COU47_04200</name>
</gene>
<keyword evidence="1" id="KW-1133">Transmembrane helix</keyword>
<dbReference type="EMBL" id="PFCO01000009">
    <property type="protein sequence ID" value="PIR69267.1"/>
    <property type="molecule type" value="Genomic_DNA"/>
</dbReference>
<proteinExistence type="predicted"/>
<comment type="caution">
    <text evidence="2">The sequence shown here is derived from an EMBL/GenBank/DDBJ whole genome shotgun (WGS) entry which is preliminary data.</text>
</comment>
<dbReference type="AlphaFoldDB" id="A0A2H0TCK5"/>
<accession>A0A2H0TCK5</accession>
<reference evidence="3" key="1">
    <citation type="submission" date="2017-09" db="EMBL/GenBank/DDBJ databases">
        <title>Depth-based differentiation of microbial function through sediment-hosted aquifers and enrichment of novel symbionts in the deep terrestrial subsurface.</title>
        <authorList>
            <person name="Probst A.J."/>
            <person name="Ladd B."/>
            <person name="Jarett J.K."/>
            <person name="Geller-Mcgrath D.E."/>
            <person name="Sieber C.M.K."/>
            <person name="Emerson J.B."/>
            <person name="Anantharaman K."/>
            <person name="Thomas B.C."/>
            <person name="Malmstrom R."/>
            <person name="Stieglmeier M."/>
            <person name="Klingl A."/>
            <person name="Woyke T."/>
            <person name="Ryan C.M."/>
            <person name="Banfield J.F."/>
        </authorList>
    </citation>
    <scope>NUCLEOTIDE SEQUENCE [LARGE SCALE GENOMIC DNA]</scope>
</reference>